<sequence length="608" mass="67152">MTKKAFFITVLLGLLSIVALAQERVFIDFGSTNEDLASREYINNISTSYQAGYSNGVLLYNHLGVSSGINLKVHDAWLNINLSGSLDPSYQVNVAQSASRDSFFGATSSFNGGTQVTGGFKLRQLDPNKFYSFSFFASRMNVTDNRETSYTVNGNTTQVVNLNASNNTTQKIEVYNMQPDSNGEIEITATAGANNTNSYGFYYLNALEIQIDNTPISQFITQQNLLLTYPIQQSTWEVGKTVPLSWISEGIDQVTLEYSIDGGNTFNNIATVPSTDRSYDFTVPNSLSSNVIIRLSDGSQVIDSVPVTIIPNDNTVYRIIVLGSSTAAGSGPSNQYNAWVWKYRRYLEQLDTRYEVINLAQGGFVTYNILPTGTTIPAGVNKTINIDKNITKAVNLNAHGIIINLPSNDAAGNYPVTDQLHNYSLISQTASQNQIPLWVATPQPRNFPANGSQVAIQTQMVTETYNTFGTFAVDFWTGIGNTAGNQILPAYNSGDGVHATNEAHQIFYERLLLKDIHGTVKTQVDAALSIPDEQQIELALYPNPVKHLLFLESTSPISTVKIYNQLGQLVLENHHTVNMINLQDLQSGYYVAHIYINDKIYYRKVLKN</sequence>
<organism evidence="4 6">
    <name type="scientific">Nonlabens ulvanivorans</name>
    <name type="common">Persicivirga ulvanivorans</name>
    <dbReference type="NCBI Taxonomy" id="906888"/>
    <lineage>
        <taxon>Bacteria</taxon>
        <taxon>Pseudomonadati</taxon>
        <taxon>Bacteroidota</taxon>
        <taxon>Flavobacteriia</taxon>
        <taxon>Flavobacteriales</taxon>
        <taxon>Flavobacteriaceae</taxon>
        <taxon>Nonlabens</taxon>
    </lineage>
</organism>
<feature type="chain" id="PRO_5001777526" evidence="2">
    <location>
        <begin position="22"/>
        <end position="608"/>
    </location>
</feature>
<comment type="caution">
    <text evidence="4">The sequence shown here is derived from an EMBL/GenBank/DDBJ whole genome shotgun (WGS) entry which is preliminary data.</text>
</comment>
<evidence type="ECO:0000313" key="5">
    <source>
        <dbReference type="EMBL" id="PRX14216.1"/>
    </source>
</evidence>
<feature type="domain" description="Secretion system C-terminal sorting" evidence="3">
    <location>
        <begin position="540"/>
        <end position="605"/>
    </location>
</feature>
<evidence type="ECO:0000313" key="6">
    <source>
        <dbReference type="Proteomes" id="UP000028531"/>
    </source>
</evidence>
<dbReference type="Proteomes" id="UP000239997">
    <property type="component" value="Unassembled WGS sequence"/>
</dbReference>
<evidence type="ECO:0000313" key="4">
    <source>
        <dbReference type="EMBL" id="KEZ93629.1"/>
    </source>
</evidence>
<dbReference type="Gene3D" id="3.40.50.1110">
    <property type="entry name" value="SGNH hydrolase"/>
    <property type="match status" value="1"/>
</dbReference>
<protein>
    <submittedName>
        <fullName evidence="5">Secreted protein (Por secretion system target)</fullName>
    </submittedName>
</protein>
<reference evidence="4 6" key="1">
    <citation type="submission" date="2014-07" db="EMBL/GenBank/DDBJ databases">
        <title>Draft genome sequence of Nonlabens ulvanivorans, an ulvan degrading bacterium.</title>
        <authorList>
            <person name="Kopel M."/>
            <person name="Helbert W."/>
            <person name="Henrissat B."/>
            <person name="Doniger T."/>
            <person name="Banin E."/>
        </authorList>
    </citation>
    <scope>NUCLEOTIDE SEQUENCE [LARGE SCALE GENOMIC DNA]</scope>
    <source>
        <strain evidence="4 6">PLR</strain>
    </source>
</reference>
<evidence type="ECO:0000259" key="3">
    <source>
        <dbReference type="Pfam" id="PF18962"/>
    </source>
</evidence>
<dbReference type="EMBL" id="JPJI01000026">
    <property type="protein sequence ID" value="KEZ93629.1"/>
    <property type="molecule type" value="Genomic_DNA"/>
</dbReference>
<dbReference type="OrthoDB" id="9808753at2"/>
<dbReference type="Pfam" id="PF18962">
    <property type="entry name" value="Por_Secre_tail"/>
    <property type="match status" value="1"/>
</dbReference>
<dbReference type="CDD" id="cd00229">
    <property type="entry name" value="SGNH_hydrolase"/>
    <property type="match status" value="1"/>
</dbReference>
<evidence type="ECO:0000256" key="1">
    <source>
        <dbReference type="ARBA" id="ARBA00022729"/>
    </source>
</evidence>
<dbReference type="EMBL" id="PVNA01000002">
    <property type="protein sequence ID" value="PRX14216.1"/>
    <property type="molecule type" value="Genomic_DNA"/>
</dbReference>
<dbReference type="NCBIfam" id="TIGR04183">
    <property type="entry name" value="Por_Secre_tail"/>
    <property type="match status" value="1"/>
</dbReference>
<dbReference type="InterPro" id="IPR026444">
    <property type="entry name" value="Secre_tail"/>
</dbReference>
<dbReference type="RefSeq" id="WP_036581160.1">
    <property type="nucleotide sequence ID" value="NZ_JPJI01000026.1"/>
</dbReference>
<evidence type="ECO:0000256" key="2">
    <source>
        <dbReference type="SAM" id="SignalP"/>
    </source>
</evidence>
<reference evidence="5 7" key="2">
    <citation type="submission" date="2018-03" db="EMBL/GenBank/DDBJ databases">
        <title>Genomic Encyclopedia of Archaeal and Bacterial Type Strains, Phase II (KMG-II): from individual species to whole genera.</title>
        <authorList>
            <person name="Goeker M."/>
        </authorList>
    </citation>
    <scope>NUCLEOTIDE SEQUENCE [LARGE SCALE GENOMIC DNA]</scope>
    <source>
        <strain evidence="5 7">DSM 22727</strain>
    </source>
</reference>
<name>A0A084JXE5_NONUL</name>
<keyword evidence="7" id="KW-1185">Reference proteome</keyword>
<dbReference type="AlphaFoldDB" id="A0A084JXE5"/>
<dbReference type="Proteomes" id="UP000028531">
    <property type="component" value="Unassembled WGS sequence"/>
</dbReference>
<dbReference type="GO" id="GO:0016788">
    <property type="term" value="F:hydrolase activity, acting on ester bonds"/>
    <property type="evidence" value="ECO:0007669"/>
    <property type="project" value="UniProtKB-ARBA"/>
</dbReference>
<proteinExistence type="predicted"/>
<keyword evidence="1 2" id="KW-0732">Signal</keyword>
<feature type="signal peptide" evidence="2">
    <location>
        <begin position="1"/>
        <end position="21"/>
    </location>
</feature>
<dbReference type="SUPFAM" id="SSF52266">
    <property type="entry name" value="SGNH hydrolase"/>
    <property type="match status" value="1"/>
</dbReference>
<evidence type="ECO:0000313" key="7">
    <source>
        <dbReference type="Proteomes" id="UP000239997"/>
    </source>
</evidence>
<accession>A0A084JXE5</accession>
<gene>
    <name evidence="4" type="ORF">IL45_05335</name>
    <name evidence="5" type="ORF">LY02_01246</name>
</gene>
<dbReference type="InterPro" id="IPR036514">
    <property type="entry name" value="SGNH_hydro_sf"/>
</dbReference>